<gene>
    <name evidence="2" type="ORF">N7532_011948</name>
</gene>
<feature type="domain" description="Dienelactone hydrolase" evidence="1">
    <location>
        <begin position="19"/>
        <end position="232"/>
    </location>
</feature>
<evidence type="ECO:0000259" key="1">
    <source>
        <dbReference type="Pfam" id="PF01738"/>
    </source>
</evidence>
<dbReference type="InterPro" id="IPR002925">
    <property type="entry name" value="Dienelactn_hydro"/>
</dbReference>
<evidence type="ECO:0000313" key="2">
    <source>
        <dbReference type="EMBL" id="KAJ5082905.1"/>
    </source>
</evidence>
<name>A0A9W9JVF2_9EURO</name>
<proteinExistence type="predicted"/>
<dbReference type="GO" id="GO:0072330">
    <property type="term" value="P:monocarboxylic acid biosynthetic process"/>
    <property type="evidence" value="ECO:0007669"/>
    <property type="project" value="UniProtKB-ARBA"/>
</dbReference>
<evidence type="ECO:0000313" key="3">
    <source>
        <dbReference type="Proteomes" id="UP001149074"/>
    </source>
</evidence>
<reference evidence="2" key="1">
    <citation type="submission" date="2022-11" db="EMBL/GenBank/DDBJ databases">
        <authorList>
            <person name="Petersen C."/>
        </authorList>
    </citation>
    <scope>NUCLEOTIDE SEQUENCE</scope>
    <source>
        <strain evidence="2">IBT 30761</strain>
    </source>
</reference>
<comment type="caution">
    <text evidence="2">The sequence shown here is derived from an EMBL/GenBank/DDBJ whole genome shotgun (WGS) entry which is preliminary data.</text>
</comment>
<dbReference type="Gene3D" id="3.40.50.1820">
    <property type="entry name" value="alpha/beta hydrolase"/>
    <property type="match status" value="1"/>
</dbReference>
<dbReference type="InterPro" id="IPR029058">
    <property type="entry name" value="AB_hydrolase_fold"/>
</dbReference>
<dbReference type="RefSeq" id="XP_056469427.1">
    <property type="nucleotide sequence ID" value="XM_056624439.1"/>
</dbReference>
<dbReference type="SUPFAM" id="SSF53474">
    <property type="entry name" value="alpha/beta-Hydrolases"/>
    <property type="match status" value="1"/>
</dbReference>
<sequence>MASNPPAACCASGFKHEVNTYVTYPKDKSVDKAVLFLTDIFGIYPNAQLLADEFANNGFLTVIPDLFQGDQISVSDMDSGKVDFPSWLPKHQPSNVDPIIEKTIKYMRETLGVKKIAAVGYCFGGKYVCHFLKPGQIDVGFSAHPSFITHEELGAIKGPFSIAAAETDSIFTTQLRHESEETLIKAAQPWQINLFSGVSHGFAVRADLSDKTQKWAKEQAFCQAVVWFNQYL</sequence>
<dbReference type="PANTHER" id="PTHR17630:SF44">
    <property type="entry name" value="PROTEIN AIM2"/>
    <property type="match status" value="1"/>
</dbReference>
<dbReference type="AlphaFoldDB" id="A0A9W9JVF2"/>
<dbReference type="GO" id="GO:0016787">
    <property type="term" value="F:hydrolase activity"/>
    <property type="evidence" value="ECO:0007669"/>
    <property type="project" value="InterPro"/>
</dbReference>
<accession>A0A9W9JVF2</accession>
<reference evidence="2" key="2">
    <citation type="journal article" date="2023" name="IMA Fungus">
        <title>Comparative genomic study of the Penicillium genus elucidates a diverse pangenome and 15 lateral gene transfer events.</title>
        <authorList>
            <person name="Petersen C."/>
            <person name="Sorensen T."/>
            <person name="Nielsen M.R."/>
            <person name="Sondergaard T.E."/>
            <person name="Sorensen J.L."/>
            <person name="Fitzpatrick D.A."/>
            <person name="Frisvad J.C."/>
            <person name="Nielsen K.L."/>
        </authorList>
    </citation>
    <scope>NUCLEOTIDE SEQUENCE</scope>
    <source>
        <strain evidence="2">IBT 30761</strain>
    </source>
</reference>
<protein>
    <recommendedName>
        <fullName evidence="1">Dienelactone hydrolase domain-containing protein</fullName>
    </recommendedName>
</protein>
<dbReference type="Pfam" id="PF01738">
    <property type="entry name" value="DLH"/>
    <property type="match status" value="1"/>
</dbReference>
<dbReference type="GeneID" id="81363418"/>
<dbReference type="GO" id="GO:0017000">
    <property type="term" value="P:antibiotic biosynthetic process"/>
    <property type="evidence" value="ECO:0007669"/>
    <property type="project" value="UniProtKB-ARBA"/>
</dbReference>
<dbReference type="EMBL" id="JAPQKI010000011">
    <property type="protein sequence ID" value="KAJ5082905.1"/>
    <property type="molecule type" value="Genomic_DNA"/>
</dbReference>
<dbReference type="PANTHER" id="PTHR17630">
    <property type="entry name" value="DIENELACTONE HYDROLASE"/>
    <property type="match status" value="1"/>
</dbReference>
<dbReference type="OrthoDB" id="17560at2759"/>
<keyword evidence="3" id="KW-1185">Reference proteome</keyword>
<dbReference type="Proteomes" id="UP001149074">
    <property type="component" value="Unassembled WGS sequence"/>
</dbReference>
<organism evidence="2 3">
    <name type="scientific">Penicillium argentinense</name>
    <dbReference type="NCBI Taxonomy" id="1131581"/>
    <lineage>
        <taxon>Eukaryota</taxon>
        <taxon>Fungi</taxon>
        <taxon>Dikarya</taxon>
        <taxon>Ascomycota</taxon>
        <taxon>Pezizomycotina</taxon>
        <taxon>Eurotiomycetes</taxon>
        <taxon>Eurotiomycetidae</taxon>
        <taxon>Eurotiales</taxon>
        <taxon>Aspergillaceae</taxon>
        <taxon>Penicillium</taxon>
    </lineage>
</organism>